<dbReference type="Proteomes" id="UP000242561">
    <property type="component" value="Chromosome"/>
</dbReference>
<sequence>MIKKIIFWVPLIIIAFIGGLFAYQLYQGEDDGFVESAMVGQPLPQFSLPAAQTEMPGLKSSDFGGGKVRMLNFFASWCGPCAAEAPMLEALKKQGFEINGVALNDKPADLSAFLAQYGNPYTRIGADNDFAFQLKMGSSGVPETFIIDGEGNIIHQHLGDVRADDIPKLVKIMQDAERAQKMGGQ</sequence>
<dbReference type="GO" id="GO:0015036">
    <property type="term" value="F:disulfide oxidoreductase activity"/>
    <property type="evidence" value="ECO:0007669"/>
    <property type="project" value="UniProtKB-ARBA"/>
</dbReference>
<dbReference type="STRING" id="1913578.LPB140_09125"/>
<evidence type="ECO:0000256" key="3">
    <source>
        <dbReference type="ARBA" id="ARBA00023157"/>
    </source>
</evidence>
<comment type="subcellular location">
    <subcellularLocation>
        <location evidence="1">Cell envelope</location>
    </subcellularLocation>
</comment>
<keyword evidence="3" id="KW-1015">Disulfide bond</keyword>
<dbReference type="PROSITE" id="PS51352">
    <property type="entry name" value="THIOREDOXIN_2"/>
    <property type="match status" value="1"/>
</dbReference>
<keyword evidence="5" id="KW-1133">Transmembrane helix</keyword>
<feature type="domain" description="Thioredoxin" evidence="6">
    <location>
        <begin position="37"/>
        <end position="175"/>
    </location>
</feature>
<gene>
    <name evidence="7" type="ORF">LPB140_09125</name>
</gene>
<proteinExistence type="predicted"/>
<evidence type="ECO:0000256" key="1">
    <source>
        <dbReference type="ARBA" id="ARBA00004196"/>
    </source>
</evidence>
<keyword evidence="2" id="KW-0201">Cytochrome c-type biogenesis</keyword>
<dbReference type="RefSeq" id="WP_072559576.1">
    <property type="nucleotide sequence ID" value="NZ_CP018154.1"/>
</dbReference>
<evidence type="ECO:0000259" key="6">
    <source>
        <dbReference type="PROSITE" id="PS51352"/>
    </source>
</evidence>
<evidence type="ECO:0000256" key="4">
    <source>
        <dbReference type="ARBA" id="ARBA00023284"/>
    </source>
</evidence>
<keyword evidence="5" id="KW-0472">Membrane</keyword>
<evidence type="ECO:0000256" key="2">
    <source>
        <dbReference type="ARBA" id="ARBA00022748"/>
    </source>
</evidence>
<dbReference type="InterPro" id="IPR050553">
    <property type="entry name" value="Thioredoxin_ResA/DsbE_sf"/>
</dbReference>
<dbReference type="SUPFAM" id="SSF52833">
    <property type="entry name" value="Thioredoxin-like"/>
    <property type="match status" value="1"/>
</dbReference>
<dbReference type="GO" id="GO:0030313">
    <property type="term" value="C:cell envelope"/>
    <property type="evidence" value="ECO:0007669"/>
    <property type="project" value="UniProtKB-SubCell"/>
</dbReference>
<dbReference type="PANTHER" id="PTHR42852">
    <property type="entry name" value="THIOL:DISULFIDE INTERCHANGE PROTEIN DSBE"/>
    <property type="match status" value="1"/>
</dbReference>
<dbReference type="Pfam" id="PF08534">
    <property type="entry name" value="Redoxin"/>
    <property type="match status" value="1"/>
</dbReference>
<evidence type="ECO:0000313" key="7">
    <source>
        <dbReference type="EMBL" id="APG62924.1"/>
    </source>
</evidence>
<evidence type="ECO:0000313" key="8">
    <source>
        <dbReference type="Proteomes" id="UP000242561"/>
    </source>
</evidence>
<dbReference type="InterPro" id="IPR013740">
    <property type="entry name" value="Redoxin"/>
</dbReference>
<dbReference type="PROSITE" id="PS00194">
    <property type="entry name" value="THIOREDOXIN_1"/>
    <property type="match status" value="1"/>
</dbReference>
<reference evidence="7 8" key="1">
    <citation type="submission" date="2016-11" db="EMBL/GenBank/DDBJ databases">
        <title>Sphingorhabdus sp. LPB0140, isolated from marine environment.</title>
        <authorList>
            <person name="Kim E."/>
            <person name="Yi H."/>
        </authorList>
    </citation>
    <scope>NUCLEOTIDE SEQUENCE [LARGE SCALE GENOMIC DNA]</scope>
    <source>
        <strain evidence="7 8">LPB0140</strain>
    </source>
</reference>
<dbReference type="InterPro" id="IPR036249">
    <property type="entry name" value="Thioredoxin-like_sf"/>
</dbReference>
<name>A0A1L3JCS1_9SPHN</name>
<keyword evidence="8" id="KW-1185">Reference proteome</keyword>
<protein>
    <submittedName>
        <fullName evidence="7">Alkyl hydroperoxide reductase</fullName>
    </submittedName>
</protein>
<dbReference type="InterPro" id="IPR013766">
    <property type="entry name" value="Thioredoxin_domain"/>
</dbReference>
<dbReference type="KEGG" id="sphl:LPB140_09125"/>
<dbReference type="OrthoDB" id="9799347at2"/>
<accession>A0A1L3JCS1</accession>
<dbReference type="AlphaFoldDB" id="A0A1L3JCS1"/>
<evidence type="ECO:0000256" key="5">
    <source>
        <dbReference type="SAM" id="Phobius"/>
    </source>
</evidence>
<organism evidence="7 8">
    <name type="scientific">Sphingorhabdus lutea</name>
    <dbReference type="NCBI Taxonomy" id="1913578"/>
    <lineage>
        <taxon>Bacteria</taxon>
        <taxon>Pseudomonadati</taxon>
        <taxon>Pseudomonadota</taxon>
        <taxon>Alphaproteobacteria</taxon>
        <taxon>Sphingomonadales</taxon>
        <taxon>Sphingomonadaceae</taxon>
        <taxon>Sphingorhabdus</taxon>
    </lineage>
</organism>
<keyword evidence="4" id="KW-0676">Redox-active center</keyword>
<dbReference type="GO" id="GO:0017004">
    <property type="term" value="P:cytochrome complex assembly"/>
    <property type="evidence" value="ECO:0007669"/>
    <property type="project" value="UniProtKB-KW"/>
</dbReference>
<dbReference type="Gene3D" id="3.40.30.10">
    <property type="entry name" value="Glutaredoxin"/>
    <property type="match status" value="1"/>
</dbReference>
<dbReference type="InterPro" id="IPR017937">
    <property type="entry name" value="Thioredoxin_CS"/>
</dbReference>
<keyword evidence="5" id="KW-0812">Transmembrane</keyword>
<dbReference type="PANTHER" id="PTHR42852:SF6">
    <property type="entry name" value="THIOL:DISULFIDE INTERCHANGE PROTEIN DSBE"/>
    <property type="match status" value="1"/>
</dbReference>
<dbReference type="EMBL" id="CP018154">
    <property type="protein sequence ID" value="APG62924.1"/>
    <property type="molecule type" value="Genomic_DNA"/>
</dbReference>
<feature type="transmembrane region" description="Helical" evidence="5">
    <location>
        <begin position="7"/>
        <end position="26"/>
    </location>
</feature>